<dbReference type="Pfam" id="PF11282">
    <property type="entry name" value="DUF3082"/>
    <property type="match status" value="1"/>
</dbReference>
<dbReference type="EMBL" id="HBFF01001594">
    <property type="protein sequence ID" value="CAD8728720.1"/>
    <property type="molecule type" value="Transcribed_RNA"/>
</dbReference>
<evidence type="ECO:0000313" key="2">
    <source>
        <dbReference type="EMBL" id="CAD8728720.1"/>
    </source>
</evidence>
<keyword evidence="1" id="KW-0472">Membrane</keyword>
<proteinExistence type="predicted"/>
<feature type="transmembrane region" description="Helical" evidence="1">
    <location>
        <begin position="114"/>
        <end position="132"/>
    </location>
</feature>
<dbReference type="AlphaFoldDB" id="A0A6U0DVJ5"/>
<dbReference type="GO" id="GO:0009535">
    <property type="term" value="C:chloroplast thylakoid membrane"/>
    <property type="evidence" value="ECO:0007669"/>
    <property type="project" value="TreeGrafter"/>
</dbReference>
<feature type="transmembrane region" description="Helical" evidence="1">
    <location>
        <begin position="225"/>
        <end position="245"/>
    </location>
</feature>
<gene>
    <name evidence="2" type="ORF">OMED0936_LOCUS1271</name>
</gene>
<accession>A0A6U0DVJ5</accession>
<organism evidence="2">
    <name type="scientific">Ostreococcus mediterraneus</name>
    <dbReference type="NCBI Taxonomy" id="1486918"/>
    <lineage>
        <taxon>Eukaryota</taxon>
        <taxon>Viridiplantae</taxon>
        <taxon>Chlorophyta</taxon>
        <taxon>Mamiellophyceae</taxon>
        <taxon>Mamiellales</taxon>
        <taxon>Bathycoccaceae</taxon>
        <taxon>Ostreococcus</taxon>
    </lineage>
</organism>
<keyword evidence="1" id="KW-1133">Transmembrane helix</keyword>
<dbReference type="InterPro" id="IPR021434">
    <property type="entry name" value="DUF3082"/>
</dbReference>
<feature type="transmembrane region" description="Helical" evidence="1">
    <location>
        <begin position="79"/>
        <end position="102"/>
    </location>
</feature>
<name>A0A6U0DVJ5_9CHLO</name>
<dbReference type="PANTHER" id="PTHR35733:SF1">
    <property type="entry name" value="OS02G0307800 PROTEIN"/>
    <property type="match status" value="1"/>
</dbReference>
<evidence type="ECO:0000256" key="1">
    <source>
        <dbReference type="SAM" id="Phobius"/>
    </source>
</evidence>
<dbReference type="PANTHER" id="PTHR35733">
    <property type="entry name" value="OS02G0307800 PROTEIN"/>
    <property type="match status" value="1"/>
</dbReference>
<keyword evidence="1" id="KW-0812">Transmembrane</keyword>
<reference evidence="2" key="1">
    <citation type="submission" date="2021-01" db="EMBL/GenBank/DDBJ databases">
        <authorList>
            <person name="Corre E."/>
            <person name="Pelletier E."/>
            <person name="Niang G."/>
            <person name="Scheremetjew M."/>
            <person name="Finn R."/>
            <person name="Kale V."/>
            <person name="Holt S."/>
            <person name="Cochrane G."/>
            <person name="Meng A."/>
            <person name="Brown T."/>
            <person name="Cohen L."/>
        </authorList>
    </citation>
    <scope>NUCLEOTIDE SEQUENCE</scope>
    <source>
        <strain evidence="2">Clade-D-RCC2573</strain>
    </source>
</reference>
<protein>
    <submittedName>
        <fullName evidence="2">Uncharacterized protein</fullName>
    </submittedName>
</protein>
<sequence length="286" mass="30716">MTMRVELMSTFARAFSSSVACAPRGVAGQRCRAGTRAAVLPQGCRRRSATVTAAMRQNGTGGEGDATSSRAVVDPSMTALAIATAVALETAMEASVAYAGLYDSVGVPTEEATPLQNLFGVLFTGFSFWYFVRAVKRRSGKAREFRVANQLPEEERKRIDEERAAKTKALSPMQSFTGGATGIGISIVLYMFASKITGSFDGKALPESETVRQISITVRTIVEGLAYLATFVYAANGVGLIALGVQKTLDYSSGVDLIDQANKEFEQNYLKKQREEEEKAKGEDSA</sequence>